<dbReference type="EMBL" id="CP042912">
    <property type="protein sequence ID" value="QEG24630.1"/>
    <property type="molecule type" value="Genomic_DNA"/>
</dbReference>
<dbReference type="InterPro" id="IPR031100">
    <property type="entry name" value="LOG_fam"/>
</dbReference>
<evidence type="ECO:0000256" key="3">
    <source>
        <dbReference type="ARBA" id="ARBA00031983"/>
    </source>
</evidence>
<evidence type="ECO:0000313" key="4">
    <source>
        <dbReference type="EMBL" id="QEG24630.1"/>
    </source>
</evidence>
<dbReference type="PANTHER" id="PTHR43393:SF3">
    <property type="entry name" value="LYSINE DECARBOXYLASE-LIKE PROTEIN"/>
    <property type="match status" value="1"/>
</dbReference>
<name>A0A5B9PH66_9BACT</name>
<dbReference type="Proteomes" id="UP000322214">
    <property type="component" value="Chromosome"/>
</dbReference>
<organism evidence="4 5">
    <name type="scientific">Mariniblastus fucicola</name>
    <dbReference type="NCBI Taxonomy" id="980251"/>
    <lineage>
        <taxon>Bacteria</taxon>
        <taxon>Pseudomonadati</taxon>
        <taxon>Planctomycetota</taxon>
        <taxon>Planctomycetia</taxon>
        <taxon>Pirellulales</taxon>
        <taxon>Pirellulaceae</taxon>
        <taxon>Mariniblastus</taxon>
    </lineage>
</organism>
<sequence>MSEDKEVNDRLDAIMNHHSYRLAYLDEIFIRREDLRPLRLELELLKPEMLMEEAGIKSTVVVFGGTQIAPKDVAEARLAAANEGIRKLPDDPAAKRELFLAERVMSKSRYYEECREFSRIVTEYNLSDGHHGEFIIKTGGGPGIMEAGNRGAYDADGQSMALNITLPFEQTPNSYITPGLCFQFNYFAIRKMHFLLRAKALVCFPGGFGTLDELFTTLTLRQTGRMQNIPIILYSKEYWDGIINFQFLADEGVIQDSHMELFQYAESPEETWKIIKDFHGVS</sequence>
<comment type="catalytic activity">
    <reaction evidence="1">
        <text>AMP + H2O = D-ribose 5-phosphate + adenine</text>
        <dbReference type="Rhea" id="RHEA:20129"/>
        <dbReference type="ChEBI" id="CHEBI:15377"/>
        <dbReference type="ChEBI" id="CHEBI:16708"/>
        <dbReference type="ChEBI" id="CHEBI:78346"/>
        <dbReference type="ChEBI" id="CHEBI:456215"/>
        <dbReference type="EC" id="3.2.2.4"/>
    </reaction>
</comment>
<dbReference type="Gene3D" id="3.40.50.450">
    <property type="match status" value="1"/>
</dbReference>
<proteinExistence type="predicted"/>
<keyword evidence="5" id="KW-1185">Reference proteome</keyword>
<reference evidence="4 5" key="1">
    <citation type="submission" date="2019-08" db="EMBL/GenBank/DDBJ databases">
        <title>Deep-cultivation of Planctomycetes and their phenomic and genomic characterization uncovers novel biology.</title>
        <authorList>
            <person name="Wiegand S."/>
            <person name="Jogler M."/>
            <person name="Boedeker C."/>
            <person name="Pinto D."/>
            <person name="Vollmers J."/>
            <person name="Rivas-Marin E."/>
            <person name="Kohn T."/>
            <person name="Peeters S.H."/>
            <person name="Heuer A."/>
            <person name="Rast P."/>
            <person name="Oberbeckmann S."/>
            <person name="Bunk B."/>
            <person name="Jeske O."/>
            <person name="Meyerdierks A."/>
            <person name="Storesund J.E."/>
            <person name="Kallscheuer N."/>
            <person name="Luecker S."/>
            <person name="Lage O.M."/>
            <person name="Pohl T."/>
            <person name="Merkel B.J."/>
            <person name="Hornburger P."/>
            <person name="Mueller R.-W."/>
            <person name="Bruemmer F."/>
            <person name="Labrenz M."/>
            <person name="Spormann A.M."/>
            <person name="Op den Camp H."/>
            <person name="Overmann J."/>
            <person name="Amann R."/>
            <person name="Jetten M.S.M."/>
            <person name="Mascher T."/>
            <person name="Medema M.H."/>
            <person name="Devos D.P."/>
            <person name="Kaster A.-K."/>
            <person name="Ovreas L."/>
            <person name="Rohde M."/>
            <person name="Galperin M.Y."/>
            <person name="Jogler C."/>
        </authorList>
    </citation>
    <scope>NUCLEOTIDE SEQUENCE [LARGE SCALE GENOMIC DNA]</scope>
    <source>
        <strain evidence="4 5">FC18</strain>
    </source>
</reference>
<evidence type="ECO:0000313" key="5">
    <source>
        <dbReference type="Proteomes" id="UP000322214"/>
    </source>
</evidence>
<dbReference type="InterPro" id="IPR052341">
    <property type="entry name" value="LOG_family_nucleotidases"/>
</dbReference>
<dbReference type="RefSeq" id="WP_238381216.1">
    <property type="nucleotide sequence ID" value="NZ_CP042912.1"/>
</dbReference>
<dbReference type="EC" id="3.2.2.4" evidence="2"/>
<protein>
    <recommendedName>
        <fullName evidence="3">AMP nucleosidase</fullName>
        <ecNumber evidence="2">3.2.2.4</ecNumber>
    </recommendedName>
    <alternativeName>
        <fullName evidence="3">AMP nucleosidase</fullName>
    </alternativeName>
</protein>
<dbReference type="Pfam" id="PF03641">
    <property type="entry name" value="Lysine_decarbox"/>
    <property type="match status" value="1"/>
</dbReference>
<dbReference type="SUPFAM" id="SSF102405">
    <property type="entry name" value="MCP/YpsA-like"/>
    <property type="match status" value="1"/>
</dbReference>
<dbReference type="KEGG" id="mff:MFFC18_45510"/>
<evidence type="ECO:0000256" key="1">
    <source>
        <dbReference type="ARBA" id="ARBA00000274"/>
    </source>
</evidence>
<dbReference type="GO" id="GO:0008714">
    <property type="term" value="F:AMP nucleosidase activity"/>
    <property type="evidence" value="ECO:0007669"/>
    <property type="project" value="UniProtKB-EC"/>
</dbReference>
<dbReference type="PANTHER" id="PTHR43393">
    <property type="entry name" value="CYTOKININ RIBOSIDE 5'-MONOPHOSPHATE PHOSPHORIBOHYDROLASE"/>
    <property type="match status" value="1"/>
</dbReference>
<gene>
    <name evidence="4" type="ORF">MFFC18_45510</name>
</gene>
<dbReference type="GO" id="GO:0005829">
    <property type="term" value="C:cytosol"/>
    <property type="evidence" value="ECO:0007669"/>
    <property type="project" value="TreeGrafter"/>
</dbReference>
<accession>A0A5B9PH66</accession>
<evidence type="ECO:0000256" key="2">
    <source>
        <dbReference type="ARBA" id="ARBA00011985"/>
    </source>
</evidence>
<dbReference type="AlphaFoldDB" id="A0A5B9PH66"/>
<dbReference type="STRING" id="980251.GCA_001642875_01018"/>